<evidence type="ECO:0000313" key="2">
    <source>
        <dbReference type="Proteomes" id="UP000515344"/>
    </source>
</evidence>
<dbReference type="RefSeq" id="WP_182801862.1">
    <property type="nucleotide sequence ID" value="NZ_CP060007.1"/>
</dbReference>
<keyword evidence="2" id="KW-1185">Reference proteome</keyword>
<organism evidence="1 2">
    <name type="scientific">Lacibacter sediminis</name>
    <dbReference type="NCBI Taxonomy" id="2760713"/>
    <lineage>
        <taxon>Bacteria</taxon>
        <taxon>Pseudomonadati</taxon>
        <taxon>Bacteroidota</taxon>
        <taxon>Chitinophagia</taxon>
        <taxon>Chitinophagales</taxon>
        <taxon>Chitinophagaceae</taxon>
        <taxon>Lacibacter</taxon>
    </lineage>
</organism>
<proteinExistence type="predicted"/>
<dbReference type="KEGG" id="lacs:H4075_16145"/>
<accession>A0A7G5XDP7</accession>
<dbReference type="AlphaFoldDB" id="A0A7G5XDP7"/>
<reference evidence="2" key="1">
    <citation type="submission" date="2020-08" db="EMBL/GenBank/DDBJ databases">
        <title>Lacibacter sp. S13-6-6 genome sequencing.</title>
        <authorList>
            <person name="Jin L."/>
        </authorList>
    </citation>
    <scope>NUCLEOTIDE SEQUENCE [LARGE SCALE GENOMIC DNA]</scope>
    <source>
        <strain evidence="2">S13-6-6</strain>
    </source>
</reference>
<evidence type="ECO:0000313" key="1">
    <source>
        <dbReference type="EMBL" id="QNA43600.1"/>
    </source>
</evidence>
<name>A0A7G5XDP7_9BACT</name>
<dbReference type="Proteomes" id="UP000515344">
    <property type="component" value="Chromosome"/>
</dbReference>
<protein>
    <submittedName>
        <fullName evidence="1">Uncharacterized protein</fullName>
    </submittedName>
</protein>
<gene>
    <name evidence="1" type="ORF">H4075_16145</name>
</gene>
<sequence length="271" mass="29313">MTTKLTVNSENNGTLKQNNNSLGRRMMRIVASALFAVIALASMSFTQDDTTKRVNENAAAVADSCCTVTFVSGNQQIVITNTNAFTAEVRINNMDINTWVNSLKAYTYKRINFNSIGLADNKMDISFTVAEQMNRKMAVAYSKNLETENAVADNQINNKFTEAVAAPLFGKMLQVEAADADASVDNMIADDAENKAKASAFRKAVTAGNIAADEQVDLMVYASTIENKQLNTTDADSKMDALMNKSSFSPVRPSVGGAADQAIDALLKKMN</sequence>
<dbReference type="EMBL" id="CP060007">
    <property type="protein sequence ID" value="QNA43600.1"/>
    <property type="molecule type" value="Genomic_DNA"/>
</dbReference>